<feature type="domain" description="Methyltransferase type 11" evidence="1">
    <location>
        <begin position="41"/>
        <end position="109"/>
    </location>
</feature>
<dbReference type="InterPro" id="IPR013216">
    <property type="entry name" value="Methyltransf_11"/>
</dbReference>
<protein>
    <submittedName>
        <fullName evidence="2">Methyltransferase type 11</fullName>
    </submittedName>
</protein>
<proteinExistence type="predicted"/>
<evidence type="ECO:0000313" key="3">
    <source>
        <dbReference type="Proteomes" id="UP000002016"/>
    </source>
</evidence>
<name>A8F8H2_PSELT</name>
<dbReference type="RefSeq" id="WP_012003932.1">
    <property type="nucleotide sequence ID" value="NC_009828.1"/>
</dbReference>
<dbReference type="EMBL" id="CP000812">
    <property type="protein sequence ID" value="ABV34456.1"/>
    <property type="molecule type" value="Genomic_DNA"/>
</dbReference>
<dbReference type="STRING" id="416591.Tlet_1902"/>
<reference evidence="2 3" key="2">
    <citation type="journal article" date="2009" name="Proc. Natl. Acad. Sci. U.S.A.">
        <title>On the chimeric nature, thermophilic origin, and phylogenetic placement of the Thermotogales.</title>
        <authorList>
            <person name="Zhaxybayeva O."/>
            <person name="Swithers K.S."/>
            <person name="Lapierre P."/>
            <person name="Fournier G.P."/>
            <person name="Bickhart D.M."/>
            <person name="DeBoy R.T."/>
            <person name="Nelson K.E."/>
            <person name="Nesbo C.L."/>
            <person name="Doolittle W.F."/>
            <person name="Gogarten J.P."/>
            <person name="Noll K.M."/>
        </authorList>
    </citation>
    <scope>NUCLEOTIDE SEQUENCE [LARGE SCALE GENOMIC DNA]</scope>
    <source>
        <strain evidence="3">ATCC BAA-301 / DSM 14385 / NBRC 107922 / TMO</strain>
    </source>
</reference>
<dbReference type="AlphaFoldDB" id="A8F8H2"/>
<dbReference type="CDD" id="cd02440">
    <property type="entry name" value="AdoMet_MTases"/>
    <property type="match status" value="1"/>
</dbReference>
<dbReference type="KEGG" id="tle:Tlet_1902"/>
<gene>
    <name evidence="2" type="ordered locus">Tlet_1902</name>
</gene>
<dbReference type="Gene3D" id="3.40.50.150">
    <property type="entry name" value="Vaccinia Virus protein VP39"/>
    <property type="match status" value="1"/>
</dbReference>
<dbReference type="OrthoDB" id="5522265at2"/>
<keyword evidence="2" id="KW-0808">Transferase</keyword>
<evidence type="ECO:0000313" key="2">
    <source>
        <dbReference type="EMBL" id="ABV34456.1"/>
    </source>
</evidence>
<dbReference type="Pfam" id="PF08241">
    <property type="entry name" value="Methyltransf_11"/>
    <property type="match status" value="1"/>
</dbReference>
<dbReference type="GO" id="GO:0008757">
    <property type="term" value="F:S-adenosylmethionine-dependent methyltransferase activity"/>
    <property type="evidence" value="ECO:0007669"/>
    <property type="project" value="InterPro"/>
</dbReference>
<dbReference type="Proteomes" id="UP000002016">
    <property type="component" value="Chromosome"/>
</dbReference>
<dbReference type="SUPFAM" id="SSF53335">
    <property type="entry name" value="S-adenosyl-L-methionine-dependent methyltransferases"/>
    <property type="match status" value="1"/>
</dbReference>
<dbReference type="InterPro" id="IPR029063">
    <property type="entry name" value="SAM-dependent_MTases_sf"/>
</dbReference>
<sequence length="187" mass="21895">MSGYYSLKDQHVEIKFESEDERVLIICSGGEDVFTKLLKERAVFITHEEDLLKSADQRSLRLLMNPTKLTFAPESFDTVVCFFTFFYFPKYKAIFENVNRVLKRWGKLLVWDVTIPKKVSHKSFFAVPLLIDDGLEMVKVVNVTKWKFEQSSGMIKKIARESGFKLVKEQTFNQVFHLEFSKISDMK</sequence>
<organism evidence="2 3">
    <name type="scientific">Pseudothermotoga lettingae (strain ATCC BAA-301 / DSM 14385 / NBRC 107922 / TMO)</name>
    <name type="common">Thermotoga lettingae</name>
    <dbReference type="NCBI Taxonomy" id="416591"/>
    <lineage>
        <taxon>Bacteria</taxon>
        <taxon>Thermotogati</taxon>
        <taxon>Thermotogota</taxon>
        <taxon>Thermotogae</taxon>
        <taxon>Thermotogales</taxon>
        <taxon>Thermotogaceae</taxon>
        <taxon>Pseudothermotoga</taxon>
    </lineage>
</organism>
<dbReference type="HOGENOM" id="CLU_1282332_0_0_0"/>
<keyword evidence="2" id="KW-0489">Methyltransferase</keyword>
<reference evidence="2 3" key="1">
    <citation type="submission" date="2007-08" db="EMBL/GenBank/DDBJ databases">
        <title>Complete sequence of Thermotoga lettingae TMO.</title>
        <authorList>
            <consortium name="US DOE Joint Genome Institute"/>
            <person name="Copeland A."/>
            <person name="Lucas S."/>
            <person name="Lapidus A."/>
            <person name="Barry K."/>
            <person name="Glavina del Rio T."/>
            <person name="Dalin E."/>
            <person name="Tice H."/>
            <person name="Pitluck S."/>
            <person name="Foster B."/>
            <person name="Bruce D."/>
            <person name="Schmutz J."/>
            <person name="Larimer F."/>
            <person name="Land M."/>
            <person name="Hauser L."/>
            <person name="Kyrpides N."/>
            <person name="Mikhailova N."/>
            <person name="Nelson K."/>
            <person name="Gogarten J.P."/>
            <person name="Noll K."/>
            <person name="Richardson P."/>
        </authorList>
    </citation>
    <scope>NUCLEOTIDE SEQUENCE [LARGE SCALE GENOMIC DNA]</scope>
    <source>
        <strain evidence="3">ATCC BAA-301 / DSM 14385 / NBRC 107922 / TMO</strain>
    </source>
</reference>
<dbReference type="eggNOG" id="ENOG502ZN2Z">
    <property type="taxonomic scope" value="Bacteria"/>
</dbReference>
<keyword evidence="3" id="KW-1185">Reference proteome</keyword>
<dbReference type="GO" id="GO:0032259">
    <property type="term" value="P:methylation"/>
    <property type="evidence" value="ECO:0007669"/>
    <property type="project" value="UniProtKB-KW"/>
</dbReference>
<evidence type="ECO:0000259" key="1">
    <source>
        <dbReference type="Pfam" id="PF08241"/>
    </source>
</evidence>
<accession>A8F8H2</accession>